<dbReference type="EMBL" id="BKCJ010007320">
    <property type="protein sequence ID" value="GEU76644.1"/>
    <property type="molecule type" value="Genomic_DNA"/>
</dbReference>
<organism evidence="2">
    <name type="scientific">Tanacetum cinerariifolium</name>
    <name type="common">Dalmatian daisy</name>
    <name type="synonym">Chrysanthemum cinerariifolium</name>
    <dbReference type="NCBI Taxonomy" id="118510"/>
    <lineage>
        <taxon>Eukaryota</taxon>
        <taxon>Viridiplantae</taxon>
        <taxon>Streptophyta</taxon>
        <taxon>Embryophyta</taxon>
        <taxon>Tracheophyta</taxon>
        <taxon>Spermatophyta</taxon>
        <taxon>Magnoliopsida</taxon>
        <taxon>eudicotyledons</taxon>
        <taxon>Gunneridae</taxon>
        <taxon>Pentapetalae</taxon>
        <taxon>asterids</taxon>
        <taxon>campanulids</taxon>
        <taxon>Asterales</taxon>
        <taxon>Asteraceae</taxon>
        <taxon>Asteroideae</taxon>
        <taxon>Anthemideae</taxon>
        <taxon>Anthemidinae</taxon>
        <taxon>Tanacetum</taxon>
    </lineage>
</organism>
<evidence type="ECO:0000256" key="1">
    <source>
        <dbReference type="SAM" id="MobiDB-lite"/>
    </source>
</evidence>
<dbReference type="AlphaFoldDB" id="A0A6L2MWH1"/>
<feature type="compositionally biased region" description="Basic and acidic residues" evidence="1">
    <location>
        <begin position="25"/>
        <end position="39"/>
    </location>
</feature>
<name>A0A6L2MWH1_TANCI</name>
<feature type="region of interest" description="Disordered" evidence="1">
    <location>
        <begin position="1"/>
        <end position="39"/>
    </location>
</feature>
<dbReference type="Pfam" id="PF14223">
    <property type="entry name" value="Retrotran_gag_2"/>
    <property type="match status" value="1"/>
</dbReference>
<protein>
    <submittedName>
        <fullName evidence="2">Retrovirus-related Pol polyprotein from transposon TNT 1-94</fullName>
    </submittedName>
</protein>
<accession>A0A6L2MWH1</accession>
<comment type="caution">
    <text evidence="2">The sequence shown here is derived from an EMBL/GenBank/DDBJ whole genome shotgun (WGS) entry which is preliminary data.</text>
</comment>
<reference evidence="2" key="1">
    <citation type="journal article" date="2019" name="Sci. Rep.">
        <title>Draft genome of Tanacetum cinerariifolium, the natural source of mosquito coil.</title>
        <authorList>
            <person name="Yamashiro T."/>
            <person name="Shiraishi A."/>
            <person name="Satake H."/>
            <person name="Nakayama K."/>
        </authorList>
    </citation>
    <scope>NUCLEOTIDE SEQUENCE</scope>
</reference>
<gene>
    <name evidence="2" type="ORF">Tci_048622</name>
</gene>
<proteinExistence type="predicted"/>
<evidence type="ECO:0000313" key="2">
    <source>
        <dbReference type="EMBL" id="GEU76644.1"/>
    </source>
</evidence>
<sequence>MSRAEIPGYDSSSHELVENGFPDPKPAKPDQALRDNRKKDAKALSFIQSALDDDIFPRIASANTSNQAWEILKQEFLGDRKKDLIMEVEIEDEEEDDQLTRLWQK</sequence>